<sequence>MGSGAGAVYGFGLIGALIYYIQHATSFGEGVLGVLKALVWPAMLVHKLLGFLKM</sequence>
<feature type="transmembrane region" description="Helical" evidence="1">
    <location>
        <begin position="7"/>
        <end position="25"/>
    </location>
</feature>
<protein>
    <submittedName>
        <fullName evidence="2">Uncharacterized protein</fullName>
    </submittedName>
</protein>
<keyword evidence="1" id="KW-1133">Transmembrane helix</keyword>
<dbReference type="Proteomes" id="UP000034687">
    <property type="component" value="Unassembled WGS sequence"/>
</dbReference>
<accession>A0A0G0QPR5</accession>
<keyword evidence="1" id="KW-0812">Transmembrane</keyword>
<keyword evidence="1" id="KW-0472">Membrane</keyword>
<evidence type="ECO:0000256" key="1">
    <source>
        <dbReference type="SAM" id="Phobius"/>
    </source>
</evidence>
<evidence type="ECO:0000313" key="2">
    <source>
        <dbReference type="EMBL" id="KKR39351.1"/>
    </source>
</evidence>
<gene>
    <name evidence="2" type="ORF">UT72_C0010G0009</name>
</gene>
<proteinExistence type="predicted"/>
<organism evidence="2 3">
    <name type="scientific">Candidatus Woesebacteria bacterium GW2011_GWB1_40_101</name>
    <dbReference type="NCBI Taxonomy" id="1618575"/>
    <lineage>
        <taxon>Bacteria</taxon>
        <taxon>Candidatus Woeseibacteriota</taxon>
    </lineage>
</organism>
<evidence type="ECO:0000313" key="3">
    <source>
        <dbReference type="Proteomes" id="UP000034687"/>
    </source>
</evidence>
<dbReference type="EMBL" id="LBXW01000010">
    <property type="protein sequence ID" value="KKR39351.1"/>
    <property type="molecule type" value="Genomic_DNA"/>
</dbReference>
<reference evidence="2 3" key="1">
    <citation type="journal article" date="2015" name="Nature">
        <title>rRNA introns, odd ribosomes, and small enigmatic genomes across a large radiation of phyla.</title>
        <authorList>
            <person name="Brown C.T."/>
            <person name="Hug L.A."/>
            <person name="Thomas B.C."/>
            <person name="Sharon I."/>
            <person name="Castelle C.J."/>
            <person name="Singh A."/>
            <person name="Wilkins M.J."/>
            <person name="Williams K.H."/>
            <person name="Banfield J.F."/>
        </authorList>
    </citation>
    <scope>NUCLEOTIDE SEQUENCE [LARGE SCALE GENOMIC DNA]</scope>
</reference>
<dbReference type="AlphaFoldDB" id="A0A0G0QPR5"/>
<comment type="caution">
    <text evidence="2">The sequence shown here is derived from an EMBL/GenBank/DDBJ whole genome shotgun (WGS) entry which is preliminary data.</text>
</comment>
<name>A0A0G0QPR5_9BACT</name>
<feature type="transmembrane region" description="Helical" evidence="1">
    <location>
        <begin position="31"/>
        <end position="52"/>
    </location>
</feature>